<reference evidence="1" key="2">
    <citation type="journal article" date="2015" name="Data Brief">
        <title>Shoot transcriptome of the giant reed, Arundo donax.</title>
        <authorList>
            <person name="Barrero R.A."/>
            <person name="Guerrero F.D."/>
            <person name="Moolhuijzen P."/>
            <person name="Goolsby J.A."/>
            <person name="Tidwell J."/>
            <person name="Bellgard S.E."/>
            <person name="Bellgard M.I."/>
        </authorList>
    </citation>
    <scope>NUCLEOTIDE SEQUENCE</scope>
    <source>
        <tissue evidence="1">Shoot tissue taken approximately 20 cm above the soil surface</tissue>
    </source>
</reference>
<name>A0A0A9A3U7_ARUDO</name>
<proteinExistence type="predicted"/>
<organism evidence="1">
    <name type="scientific">Arundo donax</name>
    <name type="common">Giant reed</name>
    <name type="synonym">Donax arundinaceus</name>
    <dbReference type="NCBI Taxonomy" id="35708"/>
    <lineage>
        <taxon>Eukaryota</taxon>
        <taxon>Viridiplantae</taxon>
        <taxon>Streptophyta</taxon>
        <taxon>Embryophyta</taxon>
        <taxon>Tracheophyta</taxon>
        <taxon>Spermatophyta</taxon>
        <taxon>Magnoliopsida</taxon>
        <taxon>Liliopsida</taxon>
        <taxon>Poales</taxon>
        <taxon>Poaceae</taxon>
        <taxon>PACMAD clade</taxon>
        <taxon>Arundinoideae</taxon>
        <taxon>Arundineae</taxon>
        <taxon>Arundo</taxon>
    </lineage>
</organism>
<protein>
    <submittedName>
        <fullName evidence="1">Uncharacterized protein</fullName>
    </submittedName>
</protein>
<evidence type="ECO:0000313" key="1">
    <source>
        <dbReference type="EMBL" id="JAD43665.1"/>
    </source>
</evidence>
<dbReference type="EMBL" id="GBRH01254230">
    <property type="protein sequence ID" value="JAD43665.1"/>
    <property type="molecule type" value="Transcribed_RNA"/>
</dbReference>
<accession>A0A0A9A3U7</accession>
<dbReference type="AlphaFoldDB" id="A0A0A9A3U7"/>
<sequence length="66" mass="7784">MSKFHKPQLFAPNYKKTATSAFWNHFHRTTTIWPLVTQNCNFCTKLQLFALYFTIQSCSFVLLGHK</sequence>
<reference evidence="1" key="1">
    <citation type="submission" date="2014-09" db="EMBL/GenBank/DDBJ databases">
        <authorList>
            <person name="Magalhaes I.L.F."/>
            <person name="Oliveira U."/>
            <person name="Santos F.R."/>
            <person name="Vidigal T.H.D.A."/>
            <person name="Brescovit A.D."/>
            <person name="Santos A.J."/>
        </authorList>
    </citation>
    <scope>NUCLEOTIDE SEQUENCE</scope>
    <source>
        <tissue evidence="1">Shoot tissue taken approximately 20 cm above the soil surface</tissue>
    </source>
</reference>